<dbReference type="EMBL" id="JABEQG010000022">
    <property type="protein sequence ID" value="MBB2157034.1"/>
    <property type="molecule type" value="Genomic_DNA"/>
</dbReference>
<dbReference type="InterPro" id="IPR031856">
    <property type="entry name" value="YdaS_toxin-like"/>
</dbReference>
<name>A0A7W4NG05_GLUDI</name>
<protein>
    <submittedName>
        <fullName evidence="2">Helix-turn-helix domain-containing protein</fullName>
    </submittedName>
</protein>
<proteinExistence type="predicted"/>
<dbReference type="Proteomes" id="UP000550787">
    <property type="component" value="Unassembled WGS sequence"/>
</dbReference>
<dbReference type="Pfam" id="PF15943">
    <property type="entry name" value="YdaS_toxin"/>
    <property type="match status" value="1"/>
</dbReference>
<evidence type="ECO:0000256" key="1">
    <source>
        <dbReference type="SAM" id="MobiDB-lite"/>
    </source>
</evidence>
<dbReference type="Gene3D" id="1.10.260.40">
    <property type="entry name" value="lambda repressor-like DNA-binding domains"/>
    <property type="match status" value="1"/>
</dbReference>
<evidence type="ECO:0000313" key="2">
    <source>
        <dbReference type="EMBL" id="MBB2157034.1"/>
    </source>
</evidence>
<feature type="compositionally biased region" description="Pro residues" evidence="1">
    <location>
        <begin position="69"/>
        <end position="79"/>
    </location>
</feature>
<reference evidence="2 3" key="1">
    <citation type="submission" date="2020-04" db="EMBL/GenBank/DDBJ databases">
        <title>Description of novel Gluconacetobacter.</title>
        <authorList>
            <person name="Sombolestani A."/>
        </authorList>
    </citation>
    <scope>NUCLEOTIDE SEQUENCE [LARGE SCALE GENOMIC DNA]</scope>
    <source>
        <strain evidence="2 3">LMG 7603</strain>
    </source>
</reference>
<sequence length="85" mass="8939">MANSSLQSAVDLFGGQSSLAKAIGKKQGHVWWWLHRARKVPAEQAIAIERATGGAVSRQDLRPDLFGIPAPPVEAPAPTTPEAAG</sequence>
<comment type="caution">
    <text evidence="2">The sequence shown here is derived from an EMBL/GenBank/DDBJ whole genome shotgun (WGS) entry which is preliminary data.</text>
</comment>
<dbReference type="InterPro" id="IPR010982">
    <property type="entry name" value="Lambda_DNA-bd_dom_sf"/>
</dbReference>
<evidence type="ECO:0000313" key="3">
    <source>
        <dbReference type="Proteomes" id="UP000550787"/>
    </source>
</evidence>
<feature type="region of interest" description="Disordered" evidence="1">
    <location>
        <begin position="65"/>
        <end position="85"/>
    </location>
</feature>
<organism evidence="2 3">
    <name type="scientific">Gluconacetobacter diazotrophicus</name>
    <name type="common">Acetobacter diazotrophicus</name>
    <dbReference type="NCBI Taxonomy" id="33996"/>
    <lineage>
        <taxon>Bacteria</taxon>
        <taxon>Pseudomonadati</taxon>
        <taxon>Pseudomonadota</taxon>
        <taxon>Alphaproteobacteria</taxon>
        <taxon>Acetobacterales</taxon>
        <taxon>Acetobacteraceae</taxon>
        <taxon>Gluconacetobacter</taxon>
    </lineage>
</organism>
<dbReference type="RefSeq" id="WP_183116011.1">
    <property type="nucleotide sequence ID" value="NZ_JABEQG010000022.1"/>
</dbReference>
<accession>A0A7W4NG05</accession>
<gene>
    <name evidence="2" type="ORF">HLH33_12055</name>
</gene>
<dbReference type="GO" id="GO:0003677">
    <property type="term" value="F:DNA binding"/>
    <property type="evidence" value="ECO:0007669"/>
    <property type="project" value="InterPro"/>
</dbReference>
<dbReference type="SUPFAM" id="SSF47413">
    <property type="entry name" value="lambda repressor-like DNA-binding domains"/>
    <property type="match status" value="1"/>
</dbReference>
<dbReference type="AlphaFoldDB" id="A0A7W4NG05"/>